<dbReference type="PANTHER" id="PTHR11986:SF79">
    <property type="entry name" value="ACETYLORNITHINE AMINOTRANSFERASE, MITOCHONDRIAL"/>
    <property type="match status" value="1"/>
</dbReference>
<dbReference type="AlphaFoldDB" id="N1ZZR3"/>
<keyword evidence="7" id="KW-1185">Reference proteome</keyword>
<dbReference type="eggNOG" id="COG0160">
    <property type="taxonomic scope" value="Bacteria"/>
</dbReference>
<dbReference type="InterPro" id="IPR015424">
    <property type="entry name" value="PyrdxlP-dep_Trfase"/>
</dbReference>
<dbReference type="OrthoDB" id="9807885at2"/>
<comment type="cofactor">
    <cofactor evidence="1">
        <name>pyridoxal 5'-phosphate</name>
        <dbReference type="ChEBI" id="CHEBI:597326"/>
    </cofactor>
</comment>
<dbReference type="SUPFAM" id="SSF53383">
    <property type="entry name" value="PLP-dependent transferases"/>
    <property type="match status" value="1"/>
</dbReference>
<evidence type="ECO:0000256" key="3">
    <source>
        <dbReference type="ARBA" id="ARBA00022679"/>
    </source>
</evidence>
<evidence type="ECO:0000313" key="7">
    <source>
        <dbReference type="Proteomes" id="UP000012589"/>
    </source>
</evidence>
<organism evidence="6 7">
    <name type="scientific">Eubacterium plexicaudatum ASF492</name>
    <dbReference type="NCBI Taxonomy" id="1235802"/>
    <lineage>
        <taxon>Bacteria</taxon>
        <taxon>Bacillati</taxon>
        <taxon>Bacillota</taxon>
        <taxon>Clostridia</taxon>
        <taxon>Eubacteriales</taxon>
        <taxon>Eubacteriaceae</taxon>
        <taxon>Eubacterium</taxon>
    </lineage>
</organism>
<keyword evidence="3" id="KW-0808">Transferase</keyword>
<dbReference type="GO" id="GO:0008483">
    <property type="term" value="F:transaminase activity"/>
    <property type="evidence" value="ECO:0007669"/>
    <property type="project" value="UniProtKB-KW"/>
</dbReference>
<dbReference type="Pfam" id="PF00202">
    <property type="entry name" value="Aminotran_3"/>
    <property type="match status" value="1"/>
</dbReference>
<keyword evidence="2" id="KW-0032">Aminotransferase</keyword>
<dbReference type="InterPro" id="IPR015421">
    <property type="entry name" value="PyrdxlP-dep_Trfase_major"/>
</dbReference>
<dbReference type="PIRSF" id="PIRSF000521">
    <property type="entry name" value="Transaminase_4ab_Lys_Orn"/>
    <property type="match status" value="1"/>
</dbReference>
<dbReference type="Gene3D" id="3.40.640.10">
    <property type="entry name" value="Type I PLP-dependent aspartate aminotransferase-like (Major domain)"/>
    <property type="match status" value="1"/>
</dbReference>
<dbReference type="HOGENOM" id="CLU_016922_10_0_9"/>
<evidence type="ECO:0000256" key="4">
    <source>
        <dbReference type="ARBA" id="ARBA00022898"/>
    </source>
</evidence>
<protein>
    <recommendedName>
        <fullName evidence="8">4-aminobutyrate aminotransferase</fullName>
    </recommendedName>
</protein>
<evidence type="ECO:0000256" key="2">
    <source>
        <dbReference type="ARBA" id="ARBA00022576"/>
    </source>
</evidence>
<dbReference type="PATRIC" id="fig|1235802.3.peg.5761"/>
<evidence type="ECO:0000256" key="1">
    <source>
        <dbReference type="ARBA" id="ARBA00001933"/>
    </source>
</evidence>
<comment type="similarity">
    <text evidence="5">Belongs to the class-III pyridoxal-phosphate-dependent aminotransferase family.</text>
</comment>
<evidence type="ECO:0000256" key="5">
    <source>
        <dbReference type="RuleBase" id="RU003560"/>
    </source>
</evidence>
<dbReference type="GO" id="GO:0042802">
    <property type="term" value="F:identical protein binding"/>
    <property type="evidence" value="ECO:0007669"/>
    <property type="project" value="TreeGrafter"/>
</dbReference>
<keyword evidence="4 5" id="KW-0663">Pyridoxal phosphate</keyword>
<accession>N1ZZR3</accession>
<evidence type="ECO:0008006" key="8">
    <source>
        <dbReference type="Google" id="ProtNLM"/>
    </source>
</evidence>
<dbReference type="Gene3D" id="3.90.1150.10">
    <property type="entry name" value="Aspartate Aminotransferase, domain 1"/>
    <property type="match status" value="1"/>
</dbReference>
<comment type="caution">
    <text evidence="6">The sequence shown here is derived from an EMBL/GenBank/DDBJ whole genome shotgun (WGS) entry which is preliminary data.</text>
</comment>
<reference evidence="6 7" key="1">
    <citation type="journal article" date="2014" name="Genome Announc.">
        <title>Draft genome sequences of the altered schaedler flora, a defined bacterial community from gnotobiotic mice.</title>
        <authorList>
            <person name="Wannemuehler M.J."/>
            <person name="Overstreet A.M."/>
            <person name="Ward D.V."/>
            <person name="Phillips G.J."/>
        </authorList>
    </citation>
    <scope>NUCLEOTIDE SEQUENCE [LARGE SCALE GENOMIC DNA]</scope>
    <source>
        <strain evidence="6 7">ASF492</strain>
    </source>
</reference>
<dbReference type="GO" id="GO:0030170">
    <property type="term" value="F:pyridoxal phosphate binding"/>
    <property type="evidence" value="ECO:0007669"/>
    <property type="project" value="InterPro"/>
</dbReference>
<evidence type="ECO:0000313" key="6">
    <source>
        <dbReference type="EMBL" id="EMZ19638.1"/>
    </source>
</evidence>
<dbReference type="PANTHER" id="PTHR11986">
    <property type="entry name" value="AMINOTRANSFERASE CLASS III"/>
    <property type="match status" value="1"/>
</dbReference>
<sequence>MSNYLAKNTLPHVGTTPAVRGDGIKFYDANGKQYYDFSSQTLNLLLGQCHPSIVKAIREQAGRISYASSRFGTDVYFEAVELLHSIAPNPESKVNIKMCDGSDANETAIKTARKYTNKPGIISFYKMHTGQTTQTINIRGYGRDERTLIGTTDQVYFVNPPKCKDLMDYLDTLEEIEEIAKREKIGGLILDPLMVNGGLLVNKNTREYLRAIQTICKNYNMIFILDENQTFGWFPTLFASKYWDIDPDIITLGKGLSGGNPLAGVIIKDYLDGVLDYNEADFTNGGNPLCCAATIATINTLLNTNFKIMEKEKIFTEGFSVIKEKFSNVNVRGIGIIWCLDLSDIESDNNLTSSIYKVMLDRGIFLRQYGNKLIFKPPVIVTEEEIRMVMLKLRKVMEEVLCN</sequence>
<proteinExistence type="inferred from homology"/>
<gene>
    <name evidence="6" type="ORF">C823_05463</name>
</gene>
<dbReference type="STRING" id="1235802.C823_05463"/>
<name>N1ZZR3_9FIRM</name>
<dbReference type="InterPro" id="IPR050103">
    <property type="entry name" value="Class-III_PLP-dep_AT"/>
</dbReference>
<dbReference type="InterPro" id="IPR005814">
    <property type="entry name" value="Aminotrans_3"/>
</dbReference>
<dbReference type="Proteomes" id="UP000012589">
    <property type="component" value="Unassembled WGS sequence"/>
</dbReference>
<dbReference type="EMBL" id="AQFT01000160">
    <property type="protein sequence ID" value="EMZ19638.1"/>
    <property type="molecule type" value="Genomic_DNA"/>
</dbReference>
<dbReference type="InterPro" id="IPR015422">
    <property type="entry name" value="PyrdxlP-dep_Trfase_small"/>
</dbReference>